<comment type="caution">
    <text evidence="1">The sequence shown here is derived from an EMBL/GenBank/DDBJ whole genome shotgun (WGS) entry which is preliminary data.</text>
</comment>
<accession>A0ACC3DK85</accession>
<gene>
    <name evidence="1" type="ORF">LTS18_011331</name>
</gene>
<evidence type="ECO:0000313" key="1">
    <source>
        <dbReference type="EMBL" id="KAK3077056.1"/>
    </source>
</evidence>
<proteinExistence type="predicted"/>
<organism evidence="1 2">
    <name type="scientific">Coniosporium uncinatum</name>
    <dbReference type="NCBI Taxonomy" id="93489"/>
    <lineage>
        <taxon>Eukaryota</taxon>
        <taxon>Fungi</taxon>
        <taxon>Dikarya</taxon>
        <taxon>Ascomycota</taxon>
        <taxon>Pezizomycotina</taxon>
        <taxon>Dothideomycetes</taxon>
        <taxon>Dothideomycetes incertae sedis</taxon>
        <taxon>Coniosporium</taxon>
    </lineage>
</organism>
<keyword evidence="2" id="KW-1185">Reference proteome</keyword>
<dbReference type="EMBL" id="JAWDJW010003266">
    <property type="protein sequence ID" value="KAK3077056.1"/>
    <property type="molecule type" value="Genomic_DNA"/>
</dbReference>
<name>A0ACC3DK85_9PEZI</name>
<protein>
    <submittedName>
        <fullName evidence="1">Uncharacterized protein</fullName>
    </submittedName>
</protein>
<evidence type="ECO:0000313" key="2">
    <source>
        <dbReference type="Proteomes" id="UP001186974"/>
    </source>
</evidence>
<dbReference type="Proteomes" id="UP001186974">
    <property type="component" value="Unassembled WGS sequence"/>
</dbReference>
<sequence>MAEPEELDDDLFADLYDGDDAPAQPTKAAAPPSVPQPEPTVSAPDVSEAVPVPHPDMSQVAVPTTEDAGMQHGNGTNGDIEENGATNWNANDNGGGFGDQDDNYGPIGIKEDG</sequence>
<reference evidence="1" key="1">
    <citation type="submission" date="2024-09" db="EMBL/GenBank/DDBJ databases">
        <title>Black Yeasts Isolated from many extreme environments.</title>
        <authorList>
            <person name="Coleine C."/>
            <person name="Stajich J.E."/>
            <person name="Selbmann L."/>
        </authorList>
    </citation>
    <scope>NUCLEOTIDE SEQUENCE</scope>
    <source>
        <strain evidence="1">CCFEE 5737</strain>
    </source>
</reference>